<reference evidence="2" key="1">
    <citation type="submission" date="2017-05" db="EMBL/GenBank/DDBJ databases">
        <authorList>
            <person name="Varghese N."/>
            <person name="Submissions S."/>
        </authorList>
    </citation>
    <scope>NUCLEOTIDE SEQUENCE</scope>
    <source>
        <strain evidence="2">DSM 45262</strain>
    </source>
</reference>
<evidence type="ECO:0000313" key="2">
    <source>
        <dbReference type="EMBL" id="SMP31717.1"/>
    </source>
</evidence>
<dbReference type="EMBL" id="FXTU01000008">
    <property type="protein sequence ID" value="SMP31717.1"/>
    <property type="molecule type" value="Genomic_DNA"/>
</dbReference>
<gene>
    <name evidence="2" type="ORF">SAMN06265361_10854</name>
</gene>
<comment type="caution">
    <text evidence="2">The sequence shown here is derived from an EMBL/GenBank/DDBJ whole genome shotgun (WGS) entry which is preliminary data.</text>
</comment>
<feature type="region of interest" description="Disordered" evidence="1">
    <location>
        <begin position="1"/>
        <end position="45"/>
    </location>
</feature>
<feature type="compositionally biased region" description="Basic and acidic residues" evidence="1">
    <location>
        <begin position="204"/>
        <end position="218"/>
    </location>
</feature>
<dbReference type="Proteomes" id="UP001157946">
    <property type="component" value="Unassembled WGS sequence"/>
</dbReference>
<name>A0AA45WRS0_9BACL</name>
<dbReference type="RefSeq" id="WP_284724569.1">
    <property type="nucleotide sequence ID" value="NZ_FXTU01000008.1"/>
</dbReference>
<protein>
    <submittedName>
        <fullName evidence="2">DNase/tRNase domain of colicin-like bacteriocin</fullName>
    </submittedName>
</protein>
<feature type="compositionally biased region" description="Polar residues" evidence="1">
    <location>
        <begin position="18"/>
        <end position="35"/>
    </location>
</feature>
<evidence type="ECO:0000256" key="1">
    <source>
        <dbReference type="SAM" id="MobiDB-lite"/>
    </source>
</evidence>
<organism evidence="2 3">
    <name type="scientific">Laceyella tengchongensis</name>
    <dbReference type="NCBI Taxonomy" id="574699"/>
    <lineage>
        <taxon>Bacteria</taxon>
        <taxon>Bacillati</taxon>
        <taxon>Bacillota</taxon>
        <taxon>Bacilli</taxon>
        <taxon>Bacillales</taxon>
        <taxon>Thermoactinomycetaceae</taxon>
        <taxon>Laceyella</taxon>
    </lineage>
</organism>
<feature type="region of interest" description="Disordered" evidence="1">
    <location>
        <begin position="198"/>
        <end position="228"/>
    </location>
</feature>
<dbReference type="Pfam" id="PF12639">
    <property type="entry name" value="Colicin-DNase"/>
    <property type="match status" value="1"/>
</dbReference>
<sequence>MVPQGSHDIEKPPLPTLPQISMGNQTKPPSFSDVQPMNPPAKKEPSFLDQLKKKTMDGINWAGDKIDQGLNWLDQQKDQIVNDDIKRAINEPGAYFSEVFGLEDYKAAWDKLTSDPLGYAKDSWNNLKASVNEIIEDPFTLIFDKDMFMEAWNGKDKNGKSIPLPNRLWNMVESLPTPVKLVKVGRIAKDTLVPDSCHCAMPNPKKDKDDDNDSREFQTNHPKKPSDLRAGVQNFSYEIYTDSNGVRRMRTSDGRDFKLSFSYPNETKTKTTKEGNTYTVEYDSEGFPKFEPHAKKDKDGKPITIQLPADAIVGSSGSQTKFATILLKERYINKYGDKWKDQLRSEGFTDGQIDSIDKELGSIGPVRDKKNKLTWHHHQETGKMILIPFDLNNAFKHTGGHKVWGAQSVN</sequence>
<keyword evidence="3" id="KW-1185">Reference proteome</keyword>
<proteinExistence type="predicted"/>
<evidence type="ECO:0000313" key="3">
    <source>
        <dbReference type="Proteomes" id="UP001157946"/>
    </source>
</evidence>
<accession>A0AA45WRS0</accession>
<dbReference type="AlphaFoldDB" id="A0AA45WRS0"/>